<dbReference type="Pfam" id="PF01782">
    <property type="entry name" value="RimM"/>
    <property type="match status" value="1"/>
</dbReference>
<dbReference type="GO" id="GO:0042274">
    <property type="term" value="P:ribosomal small subunit biogenesis"/>
    <property type="evidence" value="ECO:0007669"/>
    <property type="project" value="UniProtKB-UniRule"/>
</dbReference>
<dbReference type="NCBIfam" id="TIGR02273">
    <property type="entry name" value="16S_RimM"/>
    <property type="match status" value="1"/>
</dbReference>
<proteinExistence type="inferred from homology"/>
<dbReference type="Pfam" id="PF24986">
    <property type="entry name" value="PRC_RimM"/>
    <property type="match status" value="1"/>
</dbReference>
<dbReference type="Proteomes" id="UP000185062">
    <property type="component" value="Unassembled WGS sequence"/>
</dbReference>
<keyword evidence="9" id="KW-1185">Reference proteome</keyword>
<dbReference type="Gene3D" id="2.40.30.60">
    <property type="entry name" value="RimM"/>
    <property type="match status" value="1"/>
</dbReference>
<dbReference type="AlphaFoldDB" id="A0A1N6FU01"/>
<dbReference type="PANTHER" id="PTHR33692">
    <property type="entry name" value="RIBOSOME MATURATION FACTOR RIMM"/>
    <property type="match status" value="1"/>
</dbReference>
<dbReference type="GO" id="GO:0006364">
    <property type="term" value="P:rRNA processing"/>
    <property type="evidence" value="ECO:0007669"/>
    <property type="project" value="UniProtKB-UniRule"/>
</dbReference>
<name>A0A1N6FU01_9PROT</name>
<accession>A0A1N6FU01</accession>
<reference evidence="8 9" key="1">
    <citation type="submission" date="2016-12" db="EMBL/GenBank/DDBJ databases">
        <authorList>
            <person name="Song W.-J."/>
            <person name="Kurnit D.M."/>
        </authorList>
    </citation>
    <scope>NUCLEOTIDE SEQUENCE [LARGE SCALE GENOMIC DNA]</scope>
    <source>
        <strain evidence="8 9">ATCC 49181</strain>
    </source>
</reference>
<dbReference type="STRING" id="44575.SAMN05216419_101829"/>
<dbReference type="InterPro" id="IPR011961">
    <property type="entry name" value="RimM"/>
</dbReference>
<evidence type="ECO:0000256" key="1">
    <source>
        <dbReference type="ARBA" id="ARBA00022490"/>
    </source>
</evidence>
<keyword evidence="3 5" id="KW-0698">rRNA processing</keyword>
<comment type="subunit">
    <text evidence="5">Binds ribosomal protein uS19.</text>
</comment>
<comment type="domain">
    <text evidence="5">The PRC barrel domain binds ribosomal protein uS19.</text>
</comment>
<dbReference type="eggNOG" id="COG0806">
    <property type="taxonomic scope" value="Bacteria"/>
</dbReference>
<evidence type="ECO:0000256" key="2">
    <source>
        <dbReference type="ARBA" id="ARBA00022517"/>
    </source>
</evidence>
<feature type="domain" description="RimM N-terminal" evidence="6">
    <location>
        <begin position="21"/>
        <end position="104"/>
    </location>
</feature>
<evidence type="ECO:0000259" key="7">
    <source>
        <dbReference type="Pfam" id="PF24986"/>
    </source>
</evidence>
<keyword evidence="4 5" id="KW-0143">Chaperone</keyword>
<dbReference type="SUPFAM" id="SSF50346">
    <property type="entry name" value="PRC-barrel domain"/>
    <property type="match status" value="1"/>
</dbReference>
<feature type="domain" description="Ribosome maturation factor RimM PRC barrel" evidence="7">
    <location>
        <begin position="118"/>
        <end position="187"/>
    </location>
</feature>
<evidence type="ECO:0000313" key="8">
    <source>
        <dbReference type="EMBL" id="SIN98700.1"/>
    </source>
</evidence>
<dbReference type="InterPro" id="IPR002676">
    <property type="entry name" value="RimM_N"/>
</dbReference>
<comment type="similarity">
    <text evidence="5">Belongs to the RimM family.</text>
</comment>
<keyword evidence="2 5" id="KW-0690">Ribosome biogenesis</keyword>
<evidence type="ECO:0000259" key="6">
    <source>
        <dbReference type="Pfam" id="PF01782"/>
    </source>
</evidence>
<protein>
    <recommendedName>
        <fullName evidence="5">Ribosome maturation factor RimM</fullName>
    </recommendedName>
</protein>
<dbReference type="HAMAP" id="MF_00014">
    <property type="entry name" value="Ribosome_mat_RimM"/>
    <property type="match status" value="1"/>
</dbReference>
<dbReference type="GO" id="GO:0005840">
    <property type="term" value="C:ribosome"/>
    <property type="evidence" value="ECO:0007669"/>
    <property type="project" value="InterPro"/>
</dbReference>
<evidence type="ECO:0000256" key="5">
    <source>
        <dbReference type="HAMAP-Rule" id="MF_00014"/>
    </source>
</evidence>
<dbReference type="EMBL" id="FSRO01000001">
    <property type="protein sequence ID" value="SIN98700.1"/>
    <property type="molecule type" value="Genomic_DNA"/>
</dbReference>
<organism evidence="8 9">
    <name type="scientific">Nitrosomonas cryotolerans ATCC 49181</name>
    <dbReference type="NCBI Taxonomy" id="1131553"/>
    <lineage>
        <taxon>Bacteria</taxon>
        <taxon>Pseudomonadati</taxon>
        <taxon>Pseudomonadota</taxon>
        <taxon>Betaproteobacteria</taxon>
        <taxon>Nitrosomonadales</taxon>
        <taxon>Nitrosomonadaceae</taxon>
        <taxon>Nitrosomonas</taxon>
    </lineage>
</organism>
<dbReference type="GO" id="GO:0005737">
    <property type="term" value="C:cytoplasm"/>
    <property type="evidence" value="ECO:0007669"/>
    <property type="project" value="UniProtKB-SubCell"/>
</dbReference>
<comment type="function">
    <text evidence="5">An accessory protein needed during the final step in the assembly of 30S ribosomal subunit, possibly for assembly of the head region. Essential for efficient processing of 16S rRNA. May be needed both before and after RbfA during the maturation of 16S rRNA. It has affinity for free ribosomal 30S subunits but not for 70S ribosomes.</text>
</comment>
<keyword evidence="1 5" id="KW-0963">Cytoplasm</keyword>
<gene>
    <name evidence="5" type="primary">rimM</name>
    <name evidence="8" type="ORF">SAMN02743940_0401</name>
</gene>
<sequence>MQKQKILQTTDQNQPEKKMVVMGHVISPFGVRGCIKVRPYTEYIDSLLDYSTWWLGDKNGGWREIRIIAGHVSGNTLTVELENYHNRTLAEPLKGLQVAIPRNQLPDLAENGESGYYWSDLIDSSVVNLKAEKLGKVIGLLETGANDVLQVQDSNAGNKERLIPFIDQVVMRVDLQSKQITVDWGMDY</sequence>
<evidence type="ECO:0000313" key="9">
    <source>
        <dbReference type="Proteomes" id="UP000185062"/>
    </source>
</evidence>
<dbReference type="InterPro" id="IPR036976">
    <property type="entry name" value="RimM_N_sf"/>
</dbReference>
<evidence type="ECO:0000256" key="3">
    <source>
        <dbReference type="ARBA" id="ARBA00022552"/>
    </source>
</evidence>
<dbReference type="InterPro" id="IPR009000">
    <property type="entry name" value="Transl_B-barrel_sf"/>
</dbReference>
<evidence type="ECO:0000256" key="4">
    <source>
        <dbReference type="ARBA" id="ARBA00023186"/>
    </source>
</evidence>
<dbReference type="InterPro" id="IPR011033">
    <property type="entry name" value="PRC_barrel-like_sf"/>
</dbReference>
<dbReference type="GO" id="GO:0043022">
    <property type="term" value="F:ribosome binding"/>
    <property type="evidence" value="ECO:0007669"/>
    <property type="project" value="InterPro"/>
</dbReference>
<dbReference type="SUPFAM" id="SSF50447">
    <property type="entry name" value="Translation proteins"/>
    <property type="match status" value="1"/>
</dbReference>
<comment type="subcellular location">
    <subcellularLocation>
        <location evidence="5">Cytoplasm</location>
    </subcellularLocation>
</comment>
<dbReference type="InterPro" id="IPR056792">
    <property type="entry name" value="PRC_RimM"/>
</dbReference>
<dbReference type="Gene3D" id="2.30.30.240">
    <property type="entry name" value="PRC-barrel domain"/>
    <property type="match status" value="1"/>
</dbReference>
<dbReference type="PANTHER" id="PTHR33692:SF1">
    <property type="entry name" value="RIBOSOME MATURATION FACTOR RIMM"/>
    <property type="match status" value="1"/>
</dbReference>